<dbReference type="SUPFAM" id="SSF47616">
    <property type="entry name" value="GST C-terminal domain-like"/>
    <property type="match status" value="1"/>
</dbReference>
<dbReference type="PANTHER" id="PTHR32419:SF6">
    <property type="entry name" value="GLUTATHIONE S-TRANSFERASE OMEGA-LIKE 1-RELATED"/>
    <property type="match status" value="1"/>
</dbReference>
<dbReference type="InterPro" id="IPR047047">
    <property type="entry name" value="GST_Omega-like_C"/>
</dbReference>
<evidence type="ECO:0000313" key="2">
    <source>
        <dbReference type="EMBL" id="SUZ80563.1"/>
    </source>
</evidence>
<sequence>MMLMRAFRSNNDMGPANITEIRHETDDRGRFIRSQSVFRDWVTTDGTSKYAAAPNRYHLYVSSACPWAHRTVIYRKLKQLEDVIGVTAVDPIRDERGWRFSDASGCEPDPINGFQFLSEAYRATDPDYNSPRVTVPILWDKHTSRIINNESSEIIRMLNSAFDEWGDDAIDLYPGNLRNQIDEINAVVYTNVNNGVYKTGFASTQEAYEASVYRLFKALEMLEKHLATSRYLIDNTLTEADLRLFPTLVRFDAVYFGHFRCNLKRLVDFPNLWAYTREIYQMPNIAETVNMDHIKRHYYMTHGSLNPSGVVPVGPEINFDQPHGRG</sequence>
<proteinExistence type="predicted"/>
<dbReference type="SFLD" id="SFLDS00019">
    <property type="entry name" value="Glutathione_Transferase_(cytos"/>
    <property type="match status" value="1"/>
</dbReference>
<reference evidence="2" key="1">
    <citation type="submission" date="2018-05" db="EMBL/GenBank/DDBJ databases">
        <authorList>
            <person name="Lanie J.A."/>
            <person name="Ng W.-L."/>
            <person name="Kazmierczak K.M."/>
            <person name="Andrzejewski T.M."/>
            <person name="Davidsen T.M."/>
            <person name="Wayne K.J."/>
            <person name="Tettelin H."/>
            <person name="Glass J.I."/>
            <person name="Rusch D."/>
            <person name="Podicherti R."/>
            <person name="Tsui H.-C.T."/>
            <person name="Winkler M.E."/>
        </authorList>
    </citation>
    <scope>NUCLEOTIDE SEQUENCE</scope>
</reference>
<accession>A0A381QSN0</accession>
<dbReference type="PIRSF" id="PIRSF015753">
    <property type="entry name" value="GST"/>
    <property type="match status" value="1"/>
</dbReference>
<dbReference type="Gene3D" id="1.20.1050.10">
    <property type="match status" value="1"/>
</dbReference>
<protein>
    <recommendedName>
        <fullName evidence="1">GST C-terminal domain-containing protein</fullName>
    </recommendedName>
</protein>
<dbReference type="SFLD" id="SFLDG01206">
    <property type="entry name" value="Xi.1"/>
    <property type="match status" value="1"/>
</dbReference>
<dbReference type="InterPro" id="IPR010987">
    <property type="entry name" value="Glutathione-S-Trfase_C-like"/>
</dbReference>
<dbReference type="PROSITE" id="PS50405">
    <property type="entry name" value="GST_CTER"/>
    <property type="match status" value="1"/>
</dbReference>
<dbReference type="SUPFAM" id="SSF52833">
    <property type="entry name" value="Thioredoxin-like"/>
    <property type="match status" value="1"/>
</dbReference>
<dbReference type="Pfam" id="PF13409">
    <property type="entry name" value="GST_N_2"/>
    <property type="match status" value="1"/>
</dbReference>
<dbReference type="InterPro" id="IPR040079">
    <property type="entry name" value="Glutathione_S-Trfase"/>
</dbReference>
<dbReference type="Gene3D" id="3.40.30.10">
    <property type="entry name" value="Glutaredoxin"/>
    <property type="match status" value="1"/>
</dbReference>
<dbReference type="GO" id="GO:0004364">
    <property type="term" value="F:glutathione transferase activity"/>
    <property type="evidence" value="ECO:0007669"/>
    <property type="project" value="InterPro"/>
</dbReference>
<dbReference type="InterPro" id="IPR016639">
    <property type="entry name" value="GST_Omega/GSH"/>
</dbReference>
<feature type="domain" description="GST C-terminal" evidence="1">
    <location>
        <begin position="174"/>
        <end position="298"/>
    </location>
</feature>
<dbReference type="AlphaFoldDB" id="A0A381QSN0"/>
<dbReference type="Pfam" id="PF13410">
    <property type="entry name" value="GST_C_2"/>
    <property type="match status" value="1"/>
</dbReference>
<dbReference type="PANTHER" id="PTHR32419">
    <property type="entry name" value="GLUTATHIONYL-HYDROQUINONE REDUCTASE"/>
    <property type="match status" value="1"/>
</dbReference>
<dbReference type="InterPro" id="IPR036249">
    <property type="entry name" value="Thioredoxin-like_sf"/>
</dbReference>
<dbReference type="InterPro" id="IPR004045">
    <property type="entry name" value="Glutathione_S-Trfase_N"/>
</dbReference>
<evidence type="ECO:0000259" key="1">
    <source>
        <dbReference type="PROSITE" id="PS50405"/>
    </source>
</evidence>
<dbReference type="EMBL" id="UINC01001431">
    <property type="protein sequence ID" value="SUZ80563.1"/>
    <property type="molecule type" value="Genomic_DNA"/>
</dbReference>
<dbReference type="GO" id="GO:0005737">
    <property type="term" value="C:cytoplasm"/>
    <property type="evidence" value="ECO:0007669"/>
    <property type="project" value="TreeGrafter"/>
</dbReference>
<dbReference type="CDD" id="cd03190">
    <property type="entry name" value="GST_C_Omega_like"/>
    <property type="match status" value="1"/>
</dbReference>
<name>A0A381QSN0_9ZZZZ</name>
<dbReference type="InterPro" id="IPR036282">
    <property type="entry name" value="Glutathione-S-Trfase_C_sf"/>
</dbReference>
<dbReference type="SFLD" id="SFLDG01148">
    <property type="entry name" value="Xi_(cytGST)"/>
    <property type="match status" value="1"/>
</dbReference>
<gene>
    <name evidence="2" type="ORF">METZ01_LOCUS33417</name>
</gene>
<organism evidence="2">
    <name type="scientific">marine metagenome</name>
    <dbReference type="NCBI Taxonomy" id="408172"/>
    <lineage>
        <taxon>unclassified sequences</taxon>
        <taxon>metagenomes</taxon>
        <taxon>ecological metagenomes</taxon>
    </lineage>
</organism>